<dbReference type="InterPro" id="IPR000644">
    <property type="entry name" value="CBS_dom"/>
</dbReference>
<keyword evidence="1 2" id="KW-0129">CBS domain</keyword>
<protein>
    <submittedName>
        <fullName evidence="4">CBS domain-containing protein</fullName>
    </submittedName>
</protein>
<dbReference type="PROSITE" id="PS51371">
    <property type="entry name" value="CBS"/>
    <property type="match status" value="2"/>
</dbReference>
<reference evidence="4 5" key="1">
    <citation type="journal article" date="2020" name="Nature">
        <title>Bacterial chemolithoautotrophy via manganese oxidation.</title>
        <authorList>
            <person name="Yu H."/>
            <person name="Leadbetter J.R."/>
        </authorList>
    </citation>
    <scope>NUCLEOTIDE SEQUENCE [LARGE SCALE GENOMIC DNA]</scope>
    <source>
        <strain evidence="4 5">Mn-1</strain>
    </source>
</reference>
<sequence length="197" mass="21973">MMSYISVKRVLIPPSDRRGSRSRKIRGALIQHSSALTAPPKKAETWYTISKYQHGWIFQSGSAAFKRRRKMIPRVPVERVMCEKLLTLDQTESALRAAGVMTEHGIGSVLVSRDGEIIGIVTESDLVRKVLGQGIDPKGVKLETIMSYPPITIDVKGMLEQAYKLMGENQIRHFVVTREGAPCGIVSARSFMESIYP</sequence>
<dbReference type="PANTHER" id="PTHR43080:SF2">
    <property type="entry name" value="CBS DOMAIN-CONTAINING PROTEIN"/>
    <property type="match status" value="1"/>
</dbReference>
<dbReference type="Proteomes" id="UP000534783">
    <property type="component" value="Unassembled WGS sequence"/>
</dbReference>
<comment type="caution">
    <text evidence="4">The sequence shown here is derived from an EMBL/GenBank/DDBJ whole genome shotgun (WGS) entry which is preliminary data.</text>
</comment>
<dbReference type="Pfam" id="PF00571">
    <property type="entry name" value="CBS"/>
    <property type="match status" value="2"/>
</dbReference>
<feature type="domain" description="CBS" evidence="3">
    <location>
        <begin position="81"/>
        <end position="137"/>
    </location>
</feature>
<dbReference type="PANTHER" id="PTHR43080">
    <property type="entry name" value="CBS DOMAIN-CONTAINING PROTEIN CBSX3, MITOCHONDRIAL"/>
    <property type="match status" value="1"/>
</dbReference>
<evidence type="ECO:0000256" key="1">
    <source>
        <dbReference type="ARBA" id="ARBA00023122"/>
    </source>
</evidence>
<dbReference type="InterPro" id="IPR051257">
    <property type="entry name" value="Diverse_CBS-Domain"/>
</dbReference>
<evidence type="ECO:0000313" key="5">
    <source>
        <dbReference type="Proteomes" id="UP000534783"/>
    </source>
</evidence>
<dbReference type="SMART" id="SM00116">
    <property type="entry name" value="CBS"/>
    <property type="match status" value="2"/>
</dbReference>
<organism evidence="4 5">
    <name type="scientific">Candidatus Manganitrophus noduliformans</name>
    <dbReference type="NCBI Taxonomy" id="2606439"/>
    <lineage>
        <taxon>Bacteria</taxon>
        <taxon>Pseudomonadati</taxon>
        <taxon>Nitrospirota</taxon>
        <taxon>Nitrospiria</taxon>
        <taxon>Candidatus Troglogloeales</taxon>
        <taxon>Candidatus Manganitrophaceae</taxon>
        <taxon>Candidatus Manganitrophus</taxon>
    </lineage>
</organism>
<dbReference type="Gene3D" id="3.10.580.10">
    <property type="entry name" value="CBS-domain"/>
    <property type="match status" value="1"/>
</dbReference>
<proteinExistence type="predicted"/>
<dbReference type="EMBL" id="VTOW01000005">
    <property type="protein sequence ID" value="NKE73251.1"/>
    <property type="molecule type" value="Genomic_DNA"/>
</dbReference>
<evidence type="ECO:0000313" key="4">
    <source>
        <dbReference type="EMBL" id="NKE73251.1"/>
    </source>
</evidence>
<dbReference type="SUPFAM" id="SSF54631">
    <property type="entry name" value="CBS-domain pair"/>
    <property type="match status" value="1"/>
</dbReference>
<gene>
    <name evidence="4" type="ORF">MNODULE_21060</name>
</gene>
<feature type="domain" description="CBS" evidence="3">
    <location>
        <begin position="146"/>
        <end position="197"/>
    </location>
</feature>
<name>A0A7X6ID58_9BACT</name>
<dbReference type="InterPro" id="IPR046342">
    <property type="entry name" value="CBS_dom_sf"/>
</dbReference>
<evidence type="ECO:0000259" key="3">
    <source>
        <dbReference type="PROSITE" id="PS51371"/>
    </source>
</evidence>
<evidence type="ECO:0000256" key="2">
    <source>
        <dbReference type="PROSITE-ProRule" id="PRU00703"/>
    </source>
</evidence>
<dbReference type="AlphaFoldDB" id="A0A7X6ID58"/>
<accession>A0A7X6ID58</accession>
<keyword evidence="5" id="KW-1185">Reference proteome</keyword>